<sequence>MASPCEHVALFVDGELSPEEAEDFRQHLPDCVPCQREIPALLQFKFLAREHVGAPEELNNPRPLPSPAAPSVWWKQTRVLAAMSFTVVVVVLLLLARMPSGHSPVHAPLLVEGPERLLEPRLSHPSMARYRPLASRPMAAQAGPSSVLPAYDVLHELQQDEDYRGLATAMLLRDGPASARQVLSVLNQLHPSPEREADRAAVLLVQGSFDEALKAADGALAQRPQMPQALWNRALALRELQLPWMAAKVFTDIANLQEPGWSEEALQKSRTLRHTMPDRKQRDAQDALGRSLVNMDPAALPSEFSLWPSARIYFYDAVRSATHRARVLAFEPLARKLDARAGGRVLQDYVARVAGADFQHRGPLAKTYADLVHDRLSRAQQEQFLARLLTAGEDDLLLGALVLMGAVPQHLSLFEQKASASGDPWFTLTAARARATEERSLAAKDGGETTEWTLAAHWNQALRTLLDAQRLCTTPGLDYRCIQIDIDLSTLYTQLHRLDDARRHAQQGLLLTRRNGDWYLERDLLLNVAQVARLVNDAPLARAYYGEILERDPGDPDTRRRVHQALADVAWHQLNVDEARSELDSALATGLPLSASGAFTLADVARLRSAPGDEAQLQKTLDATPPTNQGERWVTAHAMGRFVIERDPARGLALLNELSQQVEAAAKQGLPEARRVRAYGFTSLLMEAGHRNDFTEALALMARERGTPLPARCLLAATVDSERTLVLSLDSRGTLVGHYDALRRQPLESRLDDLVPETVLASLRGCAQVDVLARAPLHGRAGILPSQFAWSYLTRATETRRPPPSGMARHLVVSEVTLPPGRDLPRLNDWQAGFGPKEEQVRLSGAQATPARVLAMMEDASEVDLVTHGDIHAGSSASFLLLAQDAGGPELHAAQVRTATLRNAPFVVLAACKAAHTTYAVHEPLSIPAAFLDAGARGVLAAPIDLLDKEVNAFFNQVRERLRAGQPAAIALRDERDAWRHDGRDRNWLDGILLFE</sequence>
<dbReference type="Pfam" id="PF12770">
    <property type="entry name" value="CHAT"/>
    <property type="match status" value="1"/>
</dbReference>
<dbReference type="Gene3D" id="1.10.10.1320">
    <property type="entry name" value="Anti-sigma factor, zinc-finger domain"/>
    <property type="match status" value="1"/>
</dbReference>
<dbReference type="InterPro" id="IPR011990">
    <property type="entry name" value="TPR-like_helical_dom_sf"/>
</dbReference>
<evidence type="ECO:0000259" key="2">
    <source>
        <dbReference type="Pfam" id="PF13490"/>
    </source>
</evidence>
<name>A0A3A8R5T0_9BACT</name>
<organism evidence="3 4">
    <name type="scientific">Corallococcus aberystwythensis</name>
    <dbReference type="NCBI Taxonomy" id="2316722"/>
    <lineage>
        <taxon>Bacteria</taxon>
        <taxon>Pseudomonadati</taxon>
        <taxon>Myxococcota</taxon>
        <taxon>Myxococcia</taxon>
        <taxon>Myxococcales</taxon>
        <taxon>Cystobacterineae</taxon>
        <taxon>Myxococcaceae</taxon>
        <taxon>Corallococcus</taxon>
    </lineage>
</organism>
<feature type="domain" description="Putative zinc-finger" evidence="2">
    <location>
        <begin position="6"/>
        <end position="35"/>
    </location>
</feature>
<keyword evidence="4" id="KW-1185">Reference proteome</keyword>
<proteinExistence type="predicted"/>
<dbReference type="InterPro" id="IPR024983">
    <property type="entry name" value="CHAT_dom"/>
</dbReference>
<dbReference type="SUPFAM" id="SSF48452">
    <property type="entry name" value="TPR-like"/>
    <property type="match status" value="1"/>
</dbReference>
<dbReference type="InterPro" id="IPR041916">
    <property type="entry name" value="Anti_sigma_zinc_sf"/>
</dbReference>
<protein>
    <submittedName>
        <fullName evidence="3">CHAT domain-containing protein</fullName>
    </submittedName>
</protein>
<evidence type="ECO:0000259" key="1">
    <source>
        <dbReference type="Pfam" id="PF12770"/>
    </source>
</evidence>
<evidence type="ECO:0000313" key="3">
    <source>
        <dbReference type="EMBL" id="RKH72582.1"/>
    </source>
</evidence>
<dbReference type="AlphaFoldDB" id="A0A3A8R5T0"/>
<dbReference type="EMBL" id="RAWK01000022">
    <property type="protein sequence ID" value="RKH72582.1"/>
    <property type="molecule type" value="Genomic_DNA"/>
</dbReference>
<dbReference type="InterPro" id="IPR027383">
    <property type="entry name" value="Znf_put"/>
</dbReference>
<dbReference type="Gene3D" id="1.25.40.10">
    <property type="entry name" value="Tetratricopeptide repeat domain"/>
    <property type="match status" value="2"/>
</dbReference>
<gene>
    <name evidence="3" type="ORF">D7W81_05710</name>
</gene>
<dbReference type="Proteomes" id="UP000267003">
    <property type="component" value="Unassembled WGS sequence"/>
</dbReference>
<accession>A0A3A8R5T0</accession>
<feature type="domain" description="CHAT" evidence="1">
    <location>
        <begin position="835"/>
        <end position="985"/>
    </location>
</feature>
<dbReference type="OrthoDB" id="5526017at2"/>
<reference evidence="4" key="1">
    <citation type="submission" date="2018-09" db="EMBL/GenBank/DDBJ databases">
        <authorList>
            <person name="Livingstone P.G."/>
            <person name="Whitworth D.E."/>
        </authorList>
    </citation>
    <scope>NUCLEOTIDE SEQUENCE [LARGE SCALE GENOMIC DNA]</scope>
    <source>
        <strain evidence="4">AB050A</strain>
    </source>
</reference>
<evidence type="ECO:0000313" key="4">
    <source>
        <dbReference type="Proteomes" id="UP000267003"/>
    </source>
</evidence>
<dbReference type="Pfam" id="PF13490">
    <property type="entry name" value="zf-HC2"/>
    <property type="match status" value="1"/>
</dbReference>
<dbReference type="RefSeq" id="WP_120554302.1">
    <property type="nucleotide sequence ID" value="NZ_RAWK01000022.1"/>
</dbReference>
<dbReference type="Pfam" id="PF13432">
    <property type="entry name" value="TPR_16"/>
    <property type="match status" value="1"/>
</dbReference>
<comment type="caution">
    <text evidence="3">The sequence shown here is derived from an EMBL/GenBank/DDBJ whole genome shotgun (WGS) entry which is preliminary data.</text>
</comment>